<gene>
    <name evidence="1" type="ORF">Tci_591596</name>
</gene>
<proteinExistence type="predicted"/>
<keyword evidence="1" id="KW-0418">Kinase</keyword>
<comment type="caution">
    <text evidence="1">The sequence shown here is derived from an EMBL/GenBank/DDBJ whole genome shotgun (WGS) entry which is preliminary data.</text>
</comment>
<dbReference type="AlphaFoldDB" id="A0A699J950"/>
<evidence type="ECO:0000313" key="1">
    <source>
        <dbReference type="EMBL" id="GFA19624.1"/>
    </source>
</evidence>
<dbReference type="GO" id="GO:0016301">
    <property type="term" value="F:kinase activity"/>
    <property type="evidence" value="ECO:0007669"/>
    <property type="project" value="UniProtKB-KW"/>
</dbReference>
<organism evidence="1">
    <name type="scientific">Tanacetum cinerariifolium</name>
    <name type="common">Dalmatian daisy</name>
    <name type="synonym">Chrysanthemum cinerariifolium</name>
    <dbReference type="NCBI Taxonomy" id="118510"/>
    <lineage>
        <taxon>Eukaryota</taxon>
        <taxon>Viridiplantae</taxon>
        <taxon>Streptophyta</taxon>
        <taxon>Embryophyta</taxon>
        <taxon>Tracheophyta</taxon>
        <taxon>Spermatophyta</taxon>
        <taxon>Magnoliopsida</taxon>
        <taxon>eudicotyledons</taxon>
        <taxon>Gunneridae</taxon>
        <taxon>Pentapetalae</taxon>
        <taxon>asterids</taxon>
        <taxon>campanulids</taxon>
        <taxon>Asterales</taxon>
        <taxon>Asteraceae</taxon>
        <taxon>Asteroideae</taxon>
        <taxon>Anthemideae</taxon>
        <taxon>Anthemidinae</taxon>
        <taxon>Tanacetum</taxon>
    </lineage>
</organism>
<keyword evidence="1" id="KW-0808">Transferase</keyword>
<protein>
    <submittedName>
        <fullName evidence="1">Hybrid signal transduction histidine kinase M</fullName>
    </submittedName>
</protein>
<name>A0A699J950_TANCI</name>
<accession>A0A699J950</accession>
<reference evidence="1" key="1">
    <citation type="journal article" date="2019" name="Sci. Rep.">
        <title>Draft genome of Tanacetum cinerariifolium, the natural source of mosquito coil.</title>
        <authorList>
            <person name="Yamashiro T."/>
            <person name="Shiraishi A."/>
            <person name="Satake H."/>
            <person name="Nakayama K."/>
        </authorList>
    </citation>
    <scope>NUCLEOTIDE SEQUENCE</scope>
</reference>
<sequence length="89" mass="9972">MLHMGDRSADEDFLKIKFLVKLLSDLGSDVSEDNVVTYAINGLSHRYGSLAQIIAHKDPFPDLATMRSMETYLSQALNTMILQEPTDLN</sequence>
<dbReference type="EMBL" id="BKCJ010383925">
    <property type="protein sequence ID" value="GFA19624.1"/>
    <property type="molecule type" value="Genomic_DNA"/>
</dbReference>